<comment type="caution">
    <text evidence="2">The sequence shown here is derived from an EMBL/GenBank/DDBJ whole genome shotgun (WGS) entry which is preliminary data.</text>
</comment>
<evidence type="ECO:0000313" key="3">
    <source>
        <dbReference type="Proteomes" id="UP000325598"/>
    </source>
</evidence>
<evidence type="ECO:0000313" key="2">
    <source>
        <dbReference type="EMBL" id="GES28820.1"/>
    </source>
</evidence>
<feature type="region of interest" description="Disordered" evidence="1">
    <location>
        <begin position="40"/>
        <end position="63"/>
    </location>
</feature>
<proteinExistence type="predicted"/>
<accession>A0A5J4LBD7</accession>
<dbReference type="EMBL" id="BLAG01000005">
    <property type="protein sequence ID" value="GES28820.1"/>
    <property type="molecule type" value="Genomic_DNA"/>
</dbReference>
<protein>
    <submittedName>
        <fullName evidence="2">Uncharacterized protein</fullName>
    </submittedName>
</protein>
<dbReference type="Proteomes" id="UP000325598">
    <property type="component" value="Unassembled WGS sequence"/>
</dbReference>
<gene>
    <name evidence="2" type="ORF">San01_13070</name>
</gene>
<name>A0A5J4LBD7_9ACTN</name>
<feature type="compositionally biased region" description="Basic residues" evidence="1">
    <location>
        <begin position="53"/>
        <end position="63"/>
    </location>
</feature>
<dbReference type="AlphaFoldDB" id="A0A5J4LBD7"/>
<organism evidence="2 3">
    <name type="scientific">Streptomyces angustmyceticus</name>
    <dbReference type="NCBI Taxonomy" id="285578"/>
    <lineage>
        <taxon>Bacteria</taxon>
        <taxon>Bacillati</taxon>
        <taxon>Actinomycetota</taxon>
        <taxon>Actinomycetes</taxon>
        <taxon>Kitasatosporales</taxon>
        <taxon>Streptomycetaceae</taxon>
        <taxon>Streptomyces</taxon>
    </lineage>
</organism>
<reference evidence="2 3" key="1">
    <citation type="submission" date="2019-10" db="EMBL/GenBank/DDBJ databases">
        <title>Whole genome shotgun sequence of Streptomyces angustmyceticus NBRC 3934.</title>
        <authorList>
            <person name="Hosoyama A."/>
            <person name="Ichikawa N."/>
            <person name="Kimura A."/>
            <person name="Kitahashi Y."/>
            <person name="Komaki H."/>
            <person name="Uohara A."/>
        </authorList>
    </citation>
    <scope>NUCLEOTIDE SEQUENCE [LARGE SCALE GENOMIC DNA]</scope>
    <source>
        <strain evidence="2 3">NBRC 3934</strain>
    </source>
</reference>
<sequence>MDDPDGQEPREHYEERCDDEVDAVLDELQEALYPAALDLRENGAHSQHARGAPARRRGVLPNG</sequence>
<evidence type="ECO:0000256" key="1">
    <source>
        <dbReference type="SAM" id="MobiDB-lite"/>
    </source>
</evidence>
<keyword evidence="3" id="KW-1185">Reference proteome</keyword>